<sequence>MRIAASQKARSDQAVVDTRTINGSLIANGGRMVPCRPLYWKAAPFSNTSLAVVATAGLLDGLTREKRLALRHQRLHCQFLQASMGMVLQSLS</sequence>
<evidence type="ECO:0000313" key="2">
    <source>
        <dbReference type="Proteomes" id="UP000273611"/>
    </source>
</evidence>
<dbReference type="EMBL" id="RIBW01000001">
    <property type="protein sequence ID" value="RUM04705.1"/>
    <property type="molecule type" value="Genomic_DNA"/>
</dbReference>
<dbReference type="Proteomes" id="UP000273611">
    <property type="component" value="Unassembled WGS sequence"/>
</dbReference>
<comment type="caution">
    <text evidence="1">The sequence shown here is derived from an EMBL/GenBank/DDBJ whole genome shotgun (WGS) entry which is preliminary data.</text>
</comment>
<protein>
    <submittedName>
        <fullName evidence="1">Uncharacterized protein</fullName>
    </submittedName>
</protein>
<evidence type="ECO:0000313" key="1">
    <source>
        <dbReference type="EMBL" id="RUM04705.1"/>
    </source>
</evidence>
<accession>A0A3S0SV41</accession>
<dbReference type="AlphaFoldDB" id="A0A3S0SV41"/>
<reference evidence="1 2" key="1">
    <citation type="journal article" date="2015" name="Int. J. Syst. Evol. Microbiol.">
        <title>Rhizobium anhuiense sp. nov., isolated from effective nodules of Vicia faba and Pisum sativum.</title>
        <authorList>
            <person name="Zhang Y.J."/>
            <person name="Zheng W.T."/>
            <person name="Everall I."/>
            <person name="Young J.P."/>
            <person name="Zhang X.X."/>
            <person name="Tian C.F."/>
            <person name="Sui X.H."/>
            <person name="Wang E.T."/>
            <person name="Chen W.X."/>
        </authorList>
    </citation>
    <scope>NUCLEOTIDE SEQUENCE [LARGE SCALE GENOMIC DNA]</scope>
    <source>
        <strain evidence="1 2">CCBAU 23252</strain>
    </source>
</reference>
<proteinExistence type="predicted"/>
<name>A0A3S0SV41_9HYPH</name>
<organism evidence="1 2">
    <name type="scientific">Rhizobium anhuiense</name>
    <dbReference type="NCBI Taxonomy" id="1184720"/>
    <lineage>
        <taxon>Bacteria</taxon>
        <taxon>Pseudomonadati</taxon>
        <taxon>Pseudomonadota</taxon>
        <taxon>Alphaproteobacteria</taxon>
        <taxon>Hyphomicrobiales</taxon>
        <taxon>Rhizobiaceae</taxon>
        <taxon>Rhizobium/Agrobacterium group</taxon>
        <taxon>Rhizobium</taxon>
    </lineage>
</organism>
<gene>
    <name evidence="1" type="ORF">EEQ99_04130</name>
</gene>